<dbReference type="SUPFAM" id="SSF100950">
    <property type="entry name" value="NagB/RpiA/CoA transferase-like"/>
    <property type="match status" value="1"/>
</dbReference>
<evidence type="ECO:0000256" key="1">
    <source>
        <dbReference type="ARBA" id="ARBA00010638"/>
    </source>
</evidence>
<comment type="catalytic activity">
    <reaction evidence="5">
        <text>(6S)-5-formyl-5,6,7,8-tetrahydrofolate + ATP = (6R)-5,10-methenyltetrahydrofolate + ADP + phosphate</text>
        <dbReference type="Rhea" id="RHEA:10488"/>
        <dbReference type="ChEBI" id="CHEBI:30616"/>
        <dbReference type="ChEBI" id="CHEBI:43474"/>
        <dbReference type="ChEBI" id="CHEBI:57455"/>
        <dbReference type="ChEBI" id="CHEBI:57457"/>
        <dbReference type="ChEBI" id="CHEBI:456216"/>
        <dbReference type="EC" id="6.3.3.2"/>
    </reaction>
</comment>
<dbReference type="InterPro" id="IPR037171">
    <property type="entry name" value="NagB/RpiA_transferase-like"/>
</dbReference>
<keyword evidence="2 4" id="KW-0547">Nucleotide-binding</keyword>
<protein>
    <recommendedName>
        <fullName evidence="5">5-formyltetrahydrofolate cyclo-ligase</fullName>
        <ecNumber evidence="5">6.3.3.2</ecNumber>
    </recommendedName>
</protein>
<evidence type="ECO:0000256" key="5">
    <source>
        <dbReference type="RuleBase" id="RU361279"/>
    </source>
</evidence>
<feature type="binding site" evidence="4">
    <location>
        <begin position="126"/>
        <end position="134"/>
    </location>
    <ligand>
        <name>ATP</name>
        <dbReference type="ChEBI" id="CHEBI:30616"/>
    </ligand>
</feature>
<dbReference type="GO" id="GO:0030272">
    <property type="term" value="F:5-formyltetrahydrofolate cyclo-ligase activity"/>
    <property type="evidence" value="ECO:0007669"/>
    <property type="project" value="UniProtKB-EC"/>
</dbReference>
<dbReference type="PANTHER" id="PTHR23407:SF1">
    <property type="entry name" value="5-FORMYLTETRAHYDROFOLATE CYCLO-LIGASE"/>
    <property type="match status" value="1"/>
</dbReference>
<dbReference type="EMBL" id="DVOE01000035">
    <property type="protein sequence ID" value="HIU98674.1"/>
    <property type="molecule type" value="Genomic_DNA"/>
</dbReference>
<feature type="binding site" evidence="4">
    <location>
        <position position="54"/>
    </location>
    <ligand>
        <name>substrate</name>
    </ligand>
</feature>
<evidence type="ECO:0000256" key="3">
    <source>
        <dbReference type="ARBA" id="ARBA00022840"/>
    </source>
</evidence>
<dbReference type="GO" id="GO:0005524">
    <property type="term" value="F:ATP binding"/>
    <property type="evidence" value="ECO:0007669"/>
    <property type="project" value="UniProtKB-KW"/>
</dbReference>
<dbReference type="Gene3D" id="3.40.50.10420">
    <property type="entry name" value="NagB/RpiA/CoA transferase-like"/>
    <property type="match status" value="1"/>
</dbReference>
<feature type="binding site" evidence="4">
    <location>
        <begin position="3"/>
        <end position="7"/>
    </location>
    <ligand>
        <name>ATP</name>
        <dbReference type="ChEBI" id="CHEBI:30616"/>
    </ligand>
</feature>
<dbReference type="PIRSF" id="PIRSF006806">
    <property type="entry name" value="FTHF_cligase"/>
    <property type="match status" value="1"/>
</dbReference>
<evidence type="ECO:0000256" key="4">
    <source>
        <dbReference type="PIRSR" id="PIRSR006806-1"/>
    </source>
</evidence>
<dbReference type="PANTHER" id="PTHR23407">
    <property type="entry name" value="ATPASE INHIBITOR/5-FORMYLTETRAHYDROFOLATE CYCLO-LIGASE"/>
    <property type="match status" value="1"/>
</dbReference>
<comment type="caution">
    <text evidence="6">The sequence shown here is derived from an EMBL/GenBank/DDBJ whole genome shotgun (WGS) entry which is preliminary data.</text>
</comment>
<proteinExistence type="inferred from homology"/>
<dbReference type="InterPro" id="IPR024185">
    <property type="entry name" value="FTHF_cligase-like_sf"/>
</dbReference>
<reference evidence="6" key="2">
    <citation type="journal article" date="2021" name="PeerJ">
        <title>Extensive microbial diversity within the chicken gut microbiome revealed by metagenomics and culture.</title>
        <authorList>
            <person name="Gilroy R."/>
            <person name="Ravi A."/>
            <person name="Getino M."/>
            <person name="Pursley I."/>
            <person name="Horton D.L."/>
            <person name="Alikhan N.F."/>
            <person name="Baker D."/>
            <person name="Gharbi K."/>
            <person name="Hall N."/>
            <person name="Watson M."/>
            <person name="Adriaenssens E.M."/>
            <person name="Foster-Nyarko E."/>
            <person name="Jarju S."/>
            <person name="Secka A."/>
            <person name="Antonio M."/>
            <person name="Oren A."/>
            <person name="Chaudhuri R.R."/>
            <person name="La Ragione R."/>
            <person name="Hildebrand F."/>
            <person name="Pallen M.J."/>
        </authorList>
    </citation>
    <scope>NUCLEOTIDE SEQUENCE</scope>
    <source>
        <strain evidence="6">10406</strain>
    </source>
</reference>
<dbReference type="NCBIfam" id="TIGR02727">
    <property type="entry name" value="MTHFS_bact"/>
    <property type="match status" value="1"/>
</dbReference>
<feature type="binding site" evidence="4">
    <location>
        <position position="49"/>
    </location>
    <ligand>
        <name>substrate</name>
    </ligand>
</feature>
<dbReference type="Proteomes" id="UP000886857">
    <property type="component" value="Unassembled WGS sequence"/>
</dbReference>
<comment type="cofactor">
    <cofactor evidence="5">
        <name>Mg(2+)</name>
        <dbReference type="ChEBI" id="CHEBI:18420"/>
    </cofactor>
</comment>
<dbReference type="Pfam" id="PF01812">
    <property type="entry name" value="5-FTHF_cyc-lig"/>
    <property type="match status" value="1"/>
</dbReference>
<name>A0A9D1SVX6_9FIRM</name>
<keyword evidence="3 4" id="KW-0067">ATP-binding</keyword>
<dbReference type="GO" id="GO:0035999">
    <property type="term" value="P:tetrahydrofolate interconversion"/>
    <property type="evidence" value="ECO:0007669"/>
    <property type="project" value="TreeGrafter"/>
</dbReference>
<keyword evidence="6" id="KW-0436">Ligase</keyword>
<evidence type="ECO:0000313" key="7">
    <source>
        <dbReference type="Proteomes" id="UP000886857"/>
    </source>
</evidence>
<keyword evidence="5" id="KW-0479">Metal-binding</keyword>
<comment type="similarity">
    <text evidence="1 5">Belongs to the 5-formyltetrahydrofolate cyclo-ligase family.</text>
</comment>
<dbReference type="AlphaFoldDB" id="A0A9D1SVX6"/>
<organism evidence="6 7">
    <name type="scientific">Candidatus Limadaptatus stercoripullorum</name>
    <dbReference type="NCBI Taxonomy" id="2840846"/>
    <lineage>
        <taxon>Bacteria</taxon>
        <taxon>Bacillati</taxon>
        <taxon>Bacillota</taxon>
        <taxon>Clostridia</taxon>
        <taxon>Eubacteriales</taxon>
        <taxon>Candidatus Limadaptatus</taxon>
    </lineage>
</organism>
<evidence type="ECO:0000256" key="2">
    <source>
        <dbReference type="ARBA" id="ARBA00022741"/>
    </source>
</evidence>
<gene>
    <name evidence="6" type="ORF">IAC73_02385</name>
</gene>
<dbReference type="GO" id="GO:0009396">
    <property type="term" value="P:folic acid-containing compound biosynthetic process"/>
    <property type="evidence" value="ECO:0007669"/>
    <property type="project" value="TreeGrafter"/>
</dbReference>
<keyword evidence="5" id="KW-0460">Magnesium</keyword>
<evidence type="ECO:0000313" key="6">
    <source>
        <dbReference type="EMBL" id="HIU98674.1"/>
    </source>
</evidence>
<dbReference type="InterPro" id="IPR002698">
    <property type="entry name" value="FTHF_cligase"/>
</dbReference>
<reference evidence="6" key="1">
    <citation type="submission" date="2020-10" db="EMBL/GenBank/DDBJ databases">
        <authorList>
            <person name="Gilroy R."/>
        </authorList>
    </citation>
    <scope>NUCLEOTIDE SEQUENCE</scope>
    <source>
        <strain evidence="6">10406</strain>
    </source>
</reference>
<sequence>MTKGEARSAARAAVAAMSDAEREWASGAIADALTSLDEFKRARRPFVFLSKEGEPDTYEIVGLLLALERTVSVPRVVGREMQAVVITPYTDFRKNRFGIEEPARGRATDVIDLAIVPLVAFDGMRRVGHGGGYYDRFLAGRECTKIGLAFSAQRVTGVQTLPHDIPLDLIITEKEILRGENAEINPFFGE</sequence>
<dbReference type="EC" id="6.3.3.2" evidence="5"/>
<accession>A0A9D1SVX6</accession>
<dbReference type="GO" id="GO:0046872">
    <property type="term" value="F:metal ion binding"/>
    <property type="evidence" value="ECO:0007669"/>
    <property type="project" value="UniProtKB-KW"/>
</dbReference>